<keyword evidence="2" id="KW-1133">Transmembrane helix</keyword>
<evidence type="ECO:0000256" key="2">
    <source>
        <dbReference type="SAM" id="Phobius"/>
    </source>
</evidence>
<name>A0ABR7VL76_VIRHA</name>
<keyword evidence="1" id="KW-0175">Coiled coil</keyword>
<comment type="caution">
    <text evidence="3">The sequence shown here is derived from an EMBL/GenBank/DDBJ whole genome shotgun (WGS) entry which is preliminary data.</text>
</comment>
<keyword evidence="2" id="KW-0812">Transmembrane</keyword>
<evidence type="ECO:0000256" key="1">
    <source>
        <dbReference type="SAM" id="Coils"/>
    </source>
</evidence>
<gene>
    <name evidence="3" type="ORF">IC602_07470</name>
</gene>
<feature type="transmembrane region" description="Helical" evidence="2">
    <location>
        <begin position="45"/>
        <end position="64"/>
    </location>
</feature>
<evidence type="ECO:0000313" key="3">
    <source>
        <dbReference type="EMBL" id="MBD1222443.1"/>
    </source>
</evidence>
<dbReference type="Pfam" id="PF13222">
    <property type="entry name" value="DUF4030"/>
    <property type="match status" value="1"/>
</dbReference>
<evidence type="ECO:0000313" key="4">
    <source>
        <dbReference type="Proteomes" id="UP000621631"/>
    </source>
</evidence>
<proteinExistence type="predicted"/>
<accession>A0ABR7VL76</accession>
<keyword evidence="4" id="KW-1185">Reference proteome</keyword>
<dbReference type="RefSeq" id="WP_189777774.1">
    <property type="nucleotide sequence ID" value="NZ_JACWEZ010000003.1"/>
</dbReference>
<dbReference type="Proteomes" id="UP000621631">
    <property type="component" value="Unassembled WGS sequence"/>
</dbReference>
<dbReference type="InterPro" id="IPR025108">
    <property type="entry name" value="DUF4030"/>
</dbReference>
<keyword evidence="2" id="KW-0472">Membrane</keyword>
<dbReference type="EMBL" id="JACWEZ010000003">
    <property type="protein sequence ID" value="MBD1222443.1"/>
    <property type="molecule type" value="Genomic_DNA"/>
</dbReference>
<sequence>MSNKIKREIDNIEIPKELHYRAKQGIQQAKVETKVSKRFMGNRKIAISTAVLIMFFIVIGSTFVSPTMSSILAKVPFLSNITASAPIEKVLTEELNERGYKVHGVDQAPYPKKIMYVAINGTQAYYEDNKDEILNEAEDILLAHNYDAFSVQTVKYNREKELVTEEEMMENLSEETKQYVKESDILIEEIHQKFEESGFNTSGFGVTHNEYDHNVTVDVPNTEKRTAEIEQTIQQIIDSNDFGEFDIKLNIFNKERRELESAIATSVIPPLHEGLRARKEFHTKGMAYSFHPLPLQIIVKTTIDSSDRDAKEIAKKIETNVEEFLNTEEIKKVMKNEPYKIIVRSSDQNKLN</sequence>
<feature type="coiled-coil region" evidence="1">
    <location>
        <begin position="162"/>
        <end position="189"/>
    </location>
</feature>
<protein>
    <submittedName>
        <fullName evidence="3">DUF4030 domain-containing protein</fullName>
    </submittedName>
</protein>
<organism evidence="3 4">
    <name type="scientific">Virgibacillus halodenitrificans</name>
    <name type="common">Bacillus halodenitrificans</name>
    <dbReference type="NCBI Taxonomy" id="1482"/>
    <lineage>
        <taxon>Bacteria</taxon>
        <taxon>Bacillati</taxon>
        <taxon>Bacillota</taxon>
        <taxon>Bacilli</taxon>
        <taxon>Bacillales</taxon>
        <taxon>Bacillaceae</taxon>
        <taxon>Virgibacillus</taxon>
    </lineage>
</organism>
<reference evidence="3 4" key="1">
    <citation type="submission" date="2020-09" db="EMBL/GenBank/DDBJ databases">
        <title>Draft Genome Sequences of Oil-Oxidizing Bacteria Halomonas titanicae, Marinobacter lutaoensis, and Virgibacillus halodenitrificans Isolated from Highly Saline Environments.</title>
        <authorList>
            <person name="Grouzdev D.S."/>
            <person name="Sokolova D.S."/>
            <person name="Semenova E.M."/>
            <person name="Borzenkov I.A."/>
            <person name="Bidzhieva S.K."/>
            <person name="Poltaraus A.B."/>
            <person name="Nazina T.N."/>
        </authorList>
    </citation>
    <scope>NUCLEOTIDE SEQUENCE [LARGE SCALE GENOMIC DNA]</scope>
    <source>
        <strain evidence="3 4">VKM B-3472D</strain>
    </source>
</reference>